<dbReference type="InterPro" id="IPR001647">
    <property type="entry name" value="HTH_TetR"/>
</dbReference>
<evidence type="ECO:0000259" key="3">
    <source>
        <dbReference type="PROSITE" id="PS50977"/>
    </source>
</evidence>
<dbReference type="InterPro" id="IPR041347">
    <property type="entry name" value="MftR_C"/>
</dbReference>
<dbReference type="PROSITE" id="PS50977">
    <property type="entry name" value="HTH_TETR_2"/>
    <property type="match status" value="1"/>
</dbReference>
<dbReference type="Gene3D" id="1.10.357.10">
    <property type="entry name" value="Tetracycline Repressor, domain 2"/>
    <property type="match status" value="1"/>
</dbReference>
<dbReference type="Pfam" id="PF00440">
    <property type="entry name" value="TetR_N"/>
    <property type="match status" value="1"/>
</dbReference>
<dbReference type="OrthoDB" id="4143918at2"/>
<evidence type="ECO:0000313" key="5">
    <source>
        <dbReference type="Proteomes" id="UP000028870"/>
    </source>
</evidence>
<dbReference type="SUPFAM" id="SSF46689">
    <property type="entry name" value="Homeodomain-like"/>
    <property type="match status" value="1"/>
</dbReference>
<organism evidence="4 5">
    <name type="scientific">Mycolicibacterium cosmeticum</name>
    <dbReference type="NCBI Taxonomy" id="258533"/>
    <lineage>
        <taxon>Bacteria</taxon>
        <taxon>Bacillati</taxon>
        <taxon>Actinomycetota</taxon>
        <taxon>Actinomycetes</taxon>
        <taxon>Mycobacteriales</taxon>
        <taxon>Mycobacteriaceae</taxon>
        <taxon>Mycolicibacterium</taxon>
    </lineage>
</organism>
<dbReference type="GO" id="GO:0003677">
    <property type="term" value="F:DNA binding"/>
    <property type="evidence" value="ECO:0007669"/>
    <property type="project" value="UniProtKB-UniRule"/>
</dbReference>
<dbReference type="eggNOG" id="COG1309">
    <property type="taxonomic scope" value="Bacteria"/>
</dbReference>
<dbReference type="Pfam" id="PF17754">
    <property type="entry name" value="TetR_C_14"/>
    <property type="match status" value="1"/>
</dbReference>
<evidence type="ECO:0000256" key="2">
    <source>
        <dbReference type="PROSITE-ProRule" id="PRU00335"/>
    </source>
</evidence>
<dbReference type="Proteomes" id="UP000028870">
    <property type="component" value="Unassembled WGS sequence"/>
</dbReference>
<feature type="domain" description="HTH tetR-type" evidence="3">
    <location>
        <begin position="16"/>
        <end position="76"/>
    </location>
</feature>
<keyword evidence="1 2" id="KW-0238">DNA-binding</keyword>
<dbReference type="InterPro" id="IPR009057">
    <property type="entry name" value="Homeodomain-like_sf"/>
</dbReference>
<dbReference type="AlphaFoldDB" id="W9B8C8"/>
<protein>
    <submittedName>
        <fullName evidence="4">TetR family transcriptional regulator</fullName>
    </submittedName>
</protein>
<keyword evidence="5" id="KW-1185">Reference proteome</keyword>
<dbReference type="RefSeq" id="WP_024449837.1">
    <property type="nucleotide sequence ID" value="NZ_CCBB010000003.1"/>
</dbReference>
<reference evidence="4" key="2">
    <citation type="submission" date="2014-03" db="EMBL/GenBank/DDBJ databases">
        <authorList>
            <person name="Urmite Genomes"/>
        </authorList>
    </citation>
    <scope>NUCLEOTIDE SEQUENCE</scope>
    <source>
        <strain evidence="4">DSM 44829</strain>
    </source>
</reference>
<reference evidence="4" key="1">
    <citation type="submission" date="2014-03" db="EMBL/GenBank/DDBJ databases">
        <title>Draft Genome Sequence of Mycobacterium cosmeticum DSM 44829.</title>
        <authorList>
            <person name="Croce O."/>
            <person name="Robert C."/>
            <person name="Raoult D."/>
            <person name="Drancourt M."/>
        </authorList>
    </citation>
    <scope>NUCLEOTIDE SEQUENCE [LARGE SCALE GENOMIC DNA]</scope>
    <source>
        <strain evidence="4">DSM 44829</strain>
    </source>
</reference>
<dbReference type="EMBL" id="CCBB010000003">
    <property type="protein sequence ID" value="CDO10931.1"/>
    <property type="molecule type" value="Genomic_DNA"/>
</dbReference>
<evidence type="ECO:0000313" key="4">
    <source>
        <dbReference type="EMBL" id="CDO10931.1"/>
    </source>
</evidence>
<evidence type="ECO:0000256" key="1">
    <source>
        <dbReference type="ARBA" id="ARBA00023125"/>
    </source>
</evidence>
<name>W9B8C8_MYCCO</name>
<accession>W9B8C8</accession>
<feature type="DNA-binding region" description="H-T-H motif" evidence="2">
    <location>
        <begin position="39"/>
        <end position="58"/>
    </location>
</feature>
<proteinExistence type="predicted"/>
<dbReference type="STRING" id="258533.BN977_05772"/>
<sequence length="205" mass="22849">MNAPAKPAKLMVRRAEELRLEIAIAARDIFLADGSTSATVDRICAAVGIAPRTFHRHFPVKEDVVLPLFNAFGSLSEQLLADAEEDADAVDILVEAFSTEVPRRGRVEMDRTFMALVINDPQYRLRWLDWGQALVGPITDFLAKRYDLGADPFIRELPAQFVIQACRHAYLHWVEHGDFTNLRSALRAAMSMIVAPLTPLPLPTG</sequence>
<comment type="caution">
    <text evidence="4">The sequence shown here is derived from an EMBL/GenBank/DDBJ whole genome shotgun (WGS) entry which is preliminary data.</text>
</comment>
<gene>
    <name evidence="4" type="ORF">BN977_05772</name>
</gene>
<dbReference type="Gene3D" id="1.10.10.60">
    <property type="entry name" value="Homeodomain-like"/>
    <property type="match status" value="1"/>
</dbReference>